<evidence type="ECO:0000313" key="2">
    <source>
        <dbReference type="Proteomes" id="UP000605201"/>
    </source>
</evidence>
<gene>
    <name evidence="1" type="ORF">H8D96_07865</name>
</gene>
<organism evidence="1 2">
    <name type="scientific">Candidatus Desulfatibia vada</name>
    <dbReference type="NCBI Taxonomy" id="2841696"/>
    <lineage>
        <taxon>Bacteria</taxon>
        <taxon>Pseudomonadati</taxon>
        <taxon>Thermodesulfobacteriota</taxon>
        <taxon>Desulfobacteria</taxon>
        <taxon>Desulfobacterales</taxon>
        <taxon>Desulfobacterales incertae sedis</taxon>
        <taxon>Candidatus Desulfatibia</taxon>
    </lineage>
</organism>
<dbReference type="Proteomes" id="UP000605201">
    <property type="component" value="Unassembled WGS sequence"/>
</dbReference>
<dbReference type="EMBL" id="JACNIG010000181">
    <property type="protein sequence ID" value="MBC8431823.1"/>
    <property type="molecule type" value="Genomic_DNA"/>
</dbReference>
<sequence length="95" mass="10401">MALNFRIFIHRNHGNLRLKLTGDFDGSSAYELINVLKEHHGKVGKVVINTDGLAAIHPFGQGVFQKNCSIKKLSRGLTFTGKYGDTITPQGSNSC</sequence>
<accession>A0A8J6P069</accession>
<name>A0A8J6P069_9BACT</name>
<comment type="caution">
    <text evidence="1">The sequence shown here is derived from an EMBL/GenBank/DDBJ whole genome shotgun (WGS) entry which is preliminary data.</text>
</comment>
<dbReference type="AlphaFoldDB" id="A0A8J6P069"/>
<evidence type="ECO:0000313" key="1">
    <source>
        <dbReference type="EMBL" id="MBC8431823.1"/>
    </source>
</evidence>
<proteinExistence type="predicted"/>
<protein>
    <submittedName>
        <fullName evidence="1">Uncharacterized protein</fullName>
    </submittedName>
</protein>
<reference evidence="1 2" key="1">
    <citation type="submission" date="2020-08" db="EMBL/GenBank/DDBJ databases">
        <title>Bridging the membrane lipid divide: bacteria of the FCB group superphylum have the potential to synthesize archaeal ether lipids.</title>
        <authorList>
            <person name="Villanueva L."/>
            <person name="Von Meijenfeldt F.A.B."/>
            <person name="Westbye A.B."/>
            <person name="Yadav S."/>
            <person name="Hopmans E.C."/>
            <person name="Dutilh B.E."/>
            <person name="Sinninghe Damste J.S."/>
        </authorList>
    </citation>
    <scope>NUCLEOTIDE SEQUENCE [LARGE SCALE GENOMIC DNA]</scope>
    <source>
        <strain evidence="1">NIOZ-UU17</strain>
    </source>
</reference>